<proteinExistence type="predicted"/>
<name>A0AAU8BXC5_9VIRU</name>
<organism evidence="1">
    <name type="scientific">Salmonella phage PMBT29</name>
    <dbReference type="NCBI Taxonomy" id="3137286"/>
    <lineage>
        <taxon>Viruses</taxon>
    </lineage>
</organism>
<dbReference type="EMBL" id="PP554579">
    <property type="protein sequence ID" value="XCD29830.1"/>
    <property type="molecule type" value="Genomic_DNA"/>
</dbReference>
<sequence length="44" mass="4994">MKKLLANLLGFMVFARPFPLILVRRAQVAARCPVAFCLYVSLQK</sequence>
<protein>
    <submittedName>
        <fullName evidence="1">Uncharacterized protein</fullName>
    </submittedName>
</protein>
<accession>A0AAU8BXC5</accession>
<reference evidence="1" key="1">
    <citation type="submission" date="2024-03" db="EMBL/GenBank/DDBJ databases">
        <title>This phage originates from the Bacteriophage catalogue of the Bacteriophage Competence Centre, Department of Microbiology und Biotechnology, Max Rubner-Institut, Kiel, Germany.</title>
        <authorList>
            <person name="Sprotte S."/>
            <person name="Brinks E."/>
        </authorList>
    </citation>
    <scope>NUCLEOTIDE SEQUENCE</scope>
</reference>
<evidence type="ECO:0000313" key="1">
    <source>
        <dbReference type="EMBL" id="XCD29830.1"/>
    </source>
</evidence>